<sequence length="22" mass="2685">MFCQFLHSLSYFFIVSCIDLDR</sequence>
<reference evidence="1" key="1">
    <citation type="submission" date="2018-02" db="EMBL/GenBank/DDBJ databases">
        <title>Rhizophora mucronata_Transcriptome.</title>
        <authorList>
            <person name="Meera S.P."/>
            <person name="Sreeshan A."/>
            <person name="Augustine A."/>
        </authorList>
    </citation>
    <scope>NUCLEOTIDE SEQUENCE</scope>
    <source>
        <tissue evidence="1">Leaf</tissue>
    </source>
</reference>
<dbReference type="AlphaFoldDB" id="A0A2P2LDD6"/>
<dbReference type="EMBL" id="GGEC01035493">
    <property type="protein sequence ID" value="MBX15977.1"/>
    <property type="molecule type" value="Transcribed_RNA"/>
</dbReference>
<name>A0A2P2LDD6_RHIMU</name>
<protein>
    <submittedName>
        <fullName evidence="1">Cyclic nucleotide-gated ion channel 1-like</fullName>
    </submittedName>
</protein>
<evidence type="ECO:0000313" key="1">
    <source>
        <dbReference type="EMBL" id="MBX15977.1"/>
    </source>
</evidence>
<organism evidence="1">
    <name type="scientific">Rhizophora mucronata</name>
    <name type="common">Asiatic mangrove</name>
    <dbReference type="NCBI Taxonomy" id="61149"/>
    <lineage>
        <taxon>Eukaryota</taxon>
        <taxon>Viridiplantae</taxon>
        <taxon>Streptophyta</taxon>
        <taxon>Embryophyta</taxon>
        <taxon>Tracheophyta</taxon>
        <taxon>Spermatophyta</taxon>
        <taxon>Magnoliopsida</taxon>
        <taxon>eudicotyledons</taxon>
        <taxon>Gunneridae</taxon>
        <taxon>Pentapetalae</taxon>
        <taxon>rosids</taxon>
        <taxon>fabids</taxon>
        <taxon>Malpighiales</taxon>
        <taxon>Rhizophoraceae</taxon>
        <taxon>Rhizophora</taxon>
    </lineage>
</organism>
<proteinExistence type="predicted"/>
<accession>A0A2P2LDD6</accession>